<protein>
    <submittedName>
        <fullName evidence="2">Uncharacterized protein</fullName>
    </submittedName>
</protein>
<comment type="caution">
    <text evidence="2">The sequence shown here is derived from an EMBL/GenBank/DDBJ whole genome shotgun (WGS) entry which is preliminary data.</text>
</comment>
<dbReference type="Proteomes" id="UP000780801">
    <property type="component" value="Unassembled WGS sequence"/>
</dbReference>
<evidence type="ECO:0000313" key="3">
    <source>
        <dbReference type="Proteomes" id="UP000780801"/>
    </source>
</evidence>
<reference evidence="2" key="1">
    <citation type="journal article" date="2020" name="Fungal Divers.">
        <title>Resolving the Mortierellaceae phylogeny through synthesis of multi-gene phylogenetics and phylogenomics.</title>
        <authorList>
            <person name="Vandepol N."/>
            <person name="Liber J."/>
            <person name="Desiro A."/>
            <person name="Na H."/>
            <person name="Kennedy M."/>
            <person name="Barry K."/>
            <person name="Grigoriev I.V."/>
            <person name="Miller A.N."/>
            <person name="O'Donnell K."/>
            <person name="Stajich J.E."/>
            <person name="Bonito G."/>
        </authorList>
    </citation>
    <scope>NUCLEOTIDE SEQUENCE</scope>
    <source>
        <strain evidence="2">KOD1015</strain>
    </source>
</reference>
<dbReference type="EMBL" id="JAABOA010000468">
    <property type="protein sequence ID" value="KAF9584226.1"/>
    <property type="molecule type" value="Genomic_DNA"/>
</dbReference>
<keyword evidence="3" id="KW-1185">Reference proteome</keyword>
<dbReference type="AlphaFoldDB" id="A0A9P6G0P5"/>
<feature type="region of interest" description="Disordered" evidence="1">
    <location>
        <begin position="434"/>
        <end position="453"/>
    </location>
</feature>
<dbReference type="OrthoDB" id="2339388at2759"/>
<name>A0A9P6G0P5_9FUNG</name>
<gene>
    <name evidence="2" type="ORF">BGW38_007161</name>
</gene>
<organism evidence="2 3">
    <name type="scientific">Lunasporangiospora selenospora</name>
    <dbReference type="NCBI Taxonomy" id="979761"/>
    <lineage>
        <taxon>Eukaryota</taxon>
        <taxon>Fungi</taxon>
        <taxon>Fungi incertae sedis</taxon>
        <taxon>Mucoromycota</taxon>
        <taxon>Mortierellomycotina</taxon>
        <taxon>Mortierellomycetes</taxon>
        <taxon>Mortierellales</taxon>
        <taxon>Mortierellaceae</taxon>
        <taxon>Lunasporangiospora</taxon>
    </lineage>
</organism>
<evidence type="ECO:0000256" key="1">
    <source>
        <dbReference type="SAM" id="MobiDB-lite"/>
    </source>
</evidence>
<dbReference type="InterPro" id="IPR032675">
    <property type="entry name" value="LRR_dom_sf"/>
</dbReference>
<dbReference type="Gene3D" id="3.80.10.10">
    <property type="entry name" value="Ribonuclease Inhibitor"/>
    <property type="match status" value="1"/>
</dbReference>
<proteinExistence type="predicted"/>
<sequence length="655" mass="75091">MNGPCHIPEGEVLNILLDYRFPKRGYSLSPNQTITSNQVKVLSVNEEPKVAPGPNRPRIRELTFQGVIDAVDYFDEILYNMCWLTYLDLHCWEYQRTVKTNDIALDLILQRLPSLAWLTVNGCSFSSLQDPRSFLGNEIYMSPISKLLDRRRKSEAPRFQNMLTSDSDQASIRSNFKLKHFGFQYDIAESQINRFLKVFSRLTCLESIQVREYCFLPYAGAAMGRFDRDHPPSLGLPGLRRESPEHIWAWISECCSDIRIVSILGPAPFLCFHLQSLTGLSSIASIESQETDDLEEDIIQQIVRLVELNQPGPSGPLPRFFQLFPNLTTLRLGPHAIFSGLDLVLLGIYSKTLVHVEITWSKMTTERRMDHIWKERQSQREWQHRQAMTSKDVARFLREAKLLQGFKCQSRLDARDFLQVPALPSVSLLPFSTSEDAHNESSSTAGADQTQPELNPMNQERQHILNNSSTEPVQTPLYECVIHPWNCETTLTRLSINILVESTDRQIHLALYQLIGRLRQLILLDFLSSTLLPTLDYGIDQIGTLQKLQVLRTSVACPCPDIQAILFLGTRLKSLKRIRLWLNEALGMQEYITDWLKREHERQQREIERPQVNGESNKESKEEEIDYLGILSILAMDNAKPKVDTKTGSPKRGLK</sequence>
<evidence type="ECO:0000313" key="2">
    <source>
        <dbReference type="EMBL" id="KAF9584226.1"/>
    </source>
</evidence>
<accession>A0A9P6G0P5</accession>